<keyword evidence="2" id="KW-0378">Hydrolase</keyword>
<feature type="domain" description="Amidase" evidence="1">
    <location>
        <begin position="70"/>
        <end position="293"/>
    </location>
</feature>
<evidence type="ECO:0000313" key="3">
    <source>
        <dbReference type="Proteomes" id="UP001054945"/>
    </source>
</evidence>
<organism evidence="2 3">
    <name type="scientific">Caerostris extrusa</name>
    <name type="common">Bark spider</name>
    <name type="synonym">Caerostris bankana</name>
    <dbReference type="NCBI Taxonomy" id="172846"/>
    <lineage>
        <taxon>Eukaryota</taxon>
        <taxon>Metazoa</taxon>
        <taxon>Ecdysozoa</taxon>
        <taxon>Arthropoda</taxon>
        <taxon>Chelicerata</taxon>
        <taxon>Arachnida</taxon>
        <taxon>Araneae</taxon>
        <taxon>Araneomorphae</taxon>
        <taxon>Entelegynae</taxon>
        <taxon>Araneoidea</taxon>
        <taxon>Araneidae</taxon>
        <taxon>Caerostris</taxon>
    </lineage>
</organism>
<dbReference type="GO" id="GO:0012505">
    <property type="term" value="C:endomembrane system"/>
    <property type="evidence" value="ECO:0007669"/>
    <property type="project" value="TreeGrafter"/>
</dbReference>
<evidence type="ECO:0000313" key="2">
    <source>
        <dbReference type="EMBL" id="GIY21300.1"/>
    </source>
</evidence>
<sequence length="327" mass="36673">MTSANAQDIYEFHKICASANSATIRSLFGFRLRPYYGQNESITSIDNKILLMTATELAEKIRKKQLSCEEIMKAYVQRSKIVHPFVNAAVDDRYEDALKDAKDVDDLLAKNTKSEEEIKRILLFLEFLFVQRGYWRQDMAQTNGLVRARTRLAPEDSDTAALYRKAGAIPYVVTNVPELCMWWESANLVFGMTKNPYNNSRSVAGSSGGEGAIITSAAAVIGIGNDLAGSIRLPASFCGIYGHKPSRNVISNKGEFPECGEEWNEIVSTGPMCRYALDLPLLTRVLADNNENVKWDEKVDFRKVKSLLYGGNTRIFKQSCPRCQGFY</sequence>
<evidence type="ECO:0000259" key="1">
    <source>
        <dbReference type="Pfam" id="PF01425"/>
    </source>
</evidence>
<name>A0AAV4RHW6_CAEEX</name>
<dbReference type="InterPro" id="IPR052739">
    <property type="entry name" value="FAAH2"/>
</dbReference>
<dbReference type="PANTHER" id="PTHR43372:SF4">
    <property type="entry name" value="FATTY-ACID AMIDE HYDROLASE 2"/>
    <property type="match status" value="1"/>
</dbReference>
<proteinExistence type="predicted"/>
<dbReference type="SUPFAM" id="SSF75304">
    <property type="entry name" value="Amidase signature (AS) enzymes"/>
    <property type="match status" value="1"/>
</dbReference>
<comment type="caution">
    <text evidence="2">The sequence shown here is derived from an EMBL/GenBank/DDBJ whole genome shotgun (WGS) entry which is preliminary data.</text>
</comment>
<dbReference type="EMBL" id="BPLR01007999">
    <property type="protein sequence ID" value="GIY21300.1"/>
    <property type="molecule type" value="Genomic_DNA"/>
</dbReference>
<dbReference type="Gene3D" id="3.90.1300.10">
    <property type="entry name" value="Amidase signature (AS) domain"/>
    <property type="match status" value="1"/>
</dbReference>
<dbReference type="Pfam" id="PF01425">
    <property type="entry name" value="Amidase"/>
    <property type="match status" value="1"/>
</dbReference>
<dbReference type="PANTHER" id="PTHR43372">
    <property type="entry name" value="FATTY-ACID AMIDE HYDROLASE"/>
    <property type="match status" value="1"/>
</dbReference>
<dbReference type="InterPro" id="IPR023631">
    <property type="entry name" value="Amidase_dom"/>
</dbReference>
<dbReference type="Proteomes" id="UP001054945">
    <property type="component" value="Unassembled WGS sequence"/>
</dbReference>
<dbReference type="InterPro" id="IPR036928">
    <property type="entry name" value="AS_sf"/>
</dbReference>
<gene>
    <name evidence="2" type="primary">faah2b</name>
    <name evidence="2" type="ORF">CEXT_547761</name>
</gene>
<dbReference type="AlphaFoldDB" id="A0AAV4RHW6"/>
<keyword evidence="3" id="KW-1185">Reference proteome</keyword>
<dbReference type="GO" id="GO:0016787">
    <property type="term" value="F:hydrolase activity"/>
    <property type="evidence" value="ECO:0007669"/>
    <property type="project" value="UniProtKB-KW"/>
</dbReference>
<protein>
    <submittedName>
        <fullName evidence="2">Fatty-acid amide hydrolase 2-B</fullName>
    </submittedName>
</protein>
<reference evidence="2 3" key="1">
    <citation type="submission" date="2021-06" db="EMBL/GenBank/DDBJ databases">
        <title>Caerostris extrusa draft genome.</title>
        <authorList>
            <person name="Kono N."/>
            <person name="Arakawa K."/>
        </authorList>
    </citation>
    <scope>NUCLEOTIDE SEQUENCE [LARGE SCALE GENOMIC DNA]</scope>
</reference>
<accession>A0AAV4RHW6</accession>